<sequence length="1696" mass="189985">MRCTKPPTTPPFAPAAAGVRTAQLQLLALGVTHCVTMMLRRRCGSGAPLALRRALATLAKPSTSTAWEPIETKWQQRWAQQALQASPDALAKKSDKPSFYCLAMFPYPSGQLHIGHVRVYTISDCISRLKRMQGYEVLHPMGWDAFGLPAENAAIERGISPADWTVANIAQAKKQFQSLGIHIDWDREVTTCAEDYYKWTQWLFLRMMDQGLAYRKEALVNWDPIDKTVLANEQVDAEGRSWRSGAVVEQRSLNQWFLRITEYGDRLLEDLDKLGKWPDAVKRMQAAWIGRSQGSRVDFQFVADDSATALPVFTTRVDTLFGVSYIALAPESAVFEKLREHVPSEREADVDQYVATVKAMTKDARAKGDTTSGVFTGLYAQHPLTNKQVPIYLAEYVLPQYGTGVVMGVPAHDTRDMAFATHHELPIKRVVMPTVGTEDGDCFTEQGVLCDSGEYSGLTSEQAFTAINNRLATHNLGGTFTQFRLRDWLVSRQRYWGTPVPVIHCKSCGPVGVPTEDLPVRLPELGQALADDLRGGDGESPLARMAEWKKCQCPKCGGAAERDTDTLDTFVDSSWYYMRYCDAQNIAAPFAPEDANRWMKKSGVDVYVGGIEHAILHLLYSRFITKFLHDQGMLATDEPFAQLLAQGMVLGRTYKSAGSMRYLKEGEYYTDEKDGKVRERQSGQEVLTVWEKMSKSKYNGVDPEHIRSRHGADVTRLVVLFKAPPAHELEWDEADLAGQSRWLGRIWTLLEHAITAHNDEPAKAKKVDEAAVNELRLQLHGTIKRVTEALDQHQSFNVAIAELMKLSNYLGDQKALNATPAYQEALVCLVKMLAPLAPHSASEMFERLKMTGLSQDMTELDVHDVSWPRYDAALLASAQVKIVLQVQGKPRDTIFVPADMQASQDQVLERALAQSIKSVSQSVDQINPLRRKREGVYRRPIAGGSVRLCCSRVACPCNSFPTLALTGVRKSKRRTRPSARPRQAPTHSDNSNSSIMVVAAGGLTTFNIQHGYVEGLVRGFRSGFLDDVDYHHLTQCESLEDIKLNLQETDYDQFLADESGSVSPSLIQAGTTNKLVEEFKFLRAQAAEPLGQFLDFITYEYMIDNIILLLKGTINGRDVNELIPQLHPLGLFDESIMRSICAFEANSKGYSDLYETVLIDTPIGTYFSQFLEESAGGDRMEGTSDVRNVLEEVQMEIIKNSMLKLWLEDFYNFCMKIGGETGIIMGEILRARGDRIAINITLNSFGTPLNEPAMRISDRKPLYPSIGTLYPEGTELLSECGDEAALGSVLDHYPVFRHIWEVHQSEGVDNKSIDDAFYERDVQMAELAFQSQMHFACFYAYVKLKEQEVRNIVWICECIVQKQRDAINNFIPIFSDNAPWRNLNQKKHYGDTVKRQQRNNIALLPHGDEYEYLKDEVARRLVDRLEDVDREFPLALDLGCGSGHIYKNLSVDDGLGGVKTLIQCDASERLLLRDAFDEQEDKASLQTKHIVVDEEFLPFPREHFDLVMSSLSLHWVNDLPSTFKQIRETLKPDGAFIGAVLGGESLRELRSAFILADQERLGGIQPHISPFVNVPDVGNLLSSVGFTLCTIDTDYIQVDYPNAFVLMEHLRGMGENNAVQSRGNAVSRDSLLAAAAIYQTMYGNPDGTVPATFQVIYMIGWAPHESQQQPLRRGSAQKSLKDLSDPMITSTKCGKH</sequence>
<dbReference type="InterPro" id="IPR035067">
    <property type="entry name" value="V-type_ATPase_csu/dsu"/>
</dbReference>
<dbReference type="SUPFAM" id="SSF53335">
    <property type="entry name" value="S-adenosyl-L-methionine-dependent methyltransferases"/>
    <property type="match status" value="1"/>
</dbReference>
<dbReference type="InterPro" id="IPR044911">
    <property type="entry name" value="V-type_ATPase_csu/dsu_dom_3"/>
</dbReference>
<evidence type="ECO:0000259" key="17">
    <source>
        <dbReference type="Pfam" id="PF08264"/>
    </source>
</evidence>
<keyword evidence="21" id="KW-1185">Reference proteome</keyword>
<dbReference type="CDD" id="cd02440">
    <property type="entry name" value="AdoMet_MTases"/>
    <property type="match status" value="1"/>
</dbReference>
<feature type="domain" description="Aminoacyl-tRNA synthetase class Ia" evidence="15">
    <location>
        <begin position="486"/>
        <end position="650"/>
    </location>
</feature>
<feature type="domain" description="Methionyl/Valyl/Leucyl/Isoleucyl-tRNA synthetase anticodon-binding" evidence="17">
    <location>
        <begin position="777"/>
        <end position="900"/>
    </location>
</feature>
<dbReference type="EC" id="6.1.1.4" evidence="4"/>
<evidence type="ECO:0000256" key="14">
    <source>
        <dbReference type="SAM" id="MobiDB-lite"/>
    </source>
</evidence>
<keyword evidence="9" id="KW-0648">Protein biosynthesis</keyword>
<dbReference type="GO" id="GO:0005524">
    <property type="term" value="F:ATP binding"/>
    <property type="evidence" value="ECO:0007669"/>
    <property type="project" value="UniProtKB-KW"/>
</dbReference>
<keyword evidence="10" id="KW-0406">Ion transport</keyword>
<dbReference type="InterPro" id="IPR002843">
    <property type="entry name" value="ATPase_V0-cplx_csu/dsu"/>
</dbReference>
<dbReference type="SUPFAM" id="SSF52374">
    <property type="entry name" value="Nucleotidylyl transferase"/>
    <property type="match status" value="1"/>
</dbReference>
<reference evidence="20" key="1">
    <citation type="submission" date="2022-11" db="EMBL/GenBank/DDBJ databases">
        <authorList>
            <person name="Morgan W.R."/>
            <person name="Tartar A."/>
        </authorList>
    </citation>
    <scope>NUCLEOTIDE SEQUENCE</scope>
    <source>
        <strain evidence="20">ARSEF 373</strain>
    </source>
</reference>
<dbReference type="PRINTS" id="PR00985">
    <property type="entry name" value="TRNASYNTHLEU"/>
</dbReference>
<dbReference type="PROSITE" id="PS00178">
    <property type="entry name" value="AA_TRNA_LIGASE_I"/>
    <property type="match status" value="1"/>
</dbReference>
<evidence type="ECO:0000259" key="19">
    <source>
        <dbReference type="Pfam" id="PF13603"/>
    </source>
</evidence>
<organism evidence="20 21">
    <name type="scientific">Lagenidium giganteum</name>
    <dbReference type="NCBI Taxonomy" id="4803"/>
    <lineage>
        <taxon>Eukaryota</taxon>
        <taxon>Sar</taxon>
        <taxon>Stramenopiles</taxon>
        <taxon>Oomycota</taxon>
        <taxon>Peronosporomycetes</taxon>
        <taxon>Pythiales</taxon>
        <taxon>Pythiaceae</taxon>
    </lineage>
</organism>
<dbReference type="FunFam" id="3.40.50.620:FF:000100">
    <property type="entry name" value="probable leucine--tRNA ligase, mitochondrial"/>
    <property type="match status" value="1"/>
</dbReference>
<dbReference type="InterPro" id="IPR013216">
    <property type="entry name" value="Methyltransf_11"/>
</dbReference>
<feature type="region of interest" description="Disordered" evidence="14">
    <location>
        <begin position="968"/>
        <end position="992"/>
    </location>
</feature>
<evidence type="ECO:0000256" key="13">
    <source>
        <dbReference type="ARBA" id="ARBA00047469"/>
    </source>
</evidence>
<dbReference type="InterPro" id="IPR002300">
    <property type="entry name" value="aa-tRNA-synth_Ia"/>
</dbReference>
<dbReference type="PANTHER" id="PTHR43740">
    <property type="entry name" value="LEUCYL-TRNA SYNTHETASE"/>
    <property type="match status" value="1"/>
</dbReference>
<evidence type="ECO:0000256" key="7">
    <source>
        <dbReference type="ARBA" id="ARBA00022741"/>
    </source>
</evidence>
<evidence type="ECO:0000256" key="9">
    <source>
        <dbReference type="ARBA" id="ARBA00022917"/>
    </source>
</evidence>
<dbReference type="GO" id="GO:0008757">
    <property type="term" value="F:S-adenosylmethionine-dependent methyltransferase activity"/>
    <property type="evidence" value="ECO:0007669"/>
    <property type="project" value="InterPro"/>
</dbReference>
<dbReference type="SUPFAM" id="SSF47323">
    <property type="entry name" value="Anticodon-binding domain of a subclass of class I aminoacyl-tRNA synthetases"/>
    <property type="match status" value="1"/>
</dbReference>
<dbReference type="Gene3D" id="3.40.50.620">
    <property type="entry name" value="HUPs"/>
    <property type="match status" value="2"/>
</dbReference>
<evidence type="ECO:0000313" key="20">
    <source>
        <dbReference type="EMBL" id="DAZ92963.1"/>
    </source>
</evidence>
<dbReference type="Pfam" id="PF09334">
    <property type="entry name" value="tRNA-synt_1g"/>
    <property type="match status" value="1"/>
</dbReference>
<dbReference type="GO" id="GO:0046961">
    <property type="term" value="F:proton-transporting ATPase activity, rotational mechanism"/>
    <property type="evidence" value="ECO:0007669"/>
    <property type="project" value="InterPro"/>
</dbReference>
<dbReference type="PANTHER" id="PTHR43740:SF2">
    <property type="entry name" value="LEUCINE--TRNA LIGASE, MITOCHONDRIAL"/>
    <property type="match status" value="1"/>
</dbReference>
<evidence type="ECO:0000256" key="1">
    <source>
        <dbReference type="ARBA" id="ARBA00004305"/>
    </source>
</evidence>
<dbReference type="Pfam" id="PF01992">
    <property type="entry name" value="vATP-synt_AC39"/>
    <property type="match status" value="1"/>
</dbReference>
<protein>
    <recommendedName>
        <fullName evidence="4">leucine--tRNA ligase</fullName>
        <ecNumber evidence="4">6.1.1.4</ecNumber>
    </recommendedName>
    <alternativeName>
        <fullName evidence="12">Leucyl-tRNA synthetase</fullName>
    </alternativeName>
</protein>
<evidence type="ECO:0000256" key="10">
    <source>
        <dbReference type="ARBA" id="ARBA00023065"/>
    </source>
</evidence>
<evidence type="ECO:0000313" key="21">
    <source>
        <dbReference type="Proteomes" id="UP001146120"/>
    </source>
</evidence>
<evidence type="ECO:0000256" key="11">
    <source>
        <dbReference type="ARBA" id="ARBA00023146"/>
    </source>
</evidence>
<dbReference type="SUPFAM" id="SSF50677">
    <property type="entry name" value="ValRS/IleRS/LeuRS editing domain"/>
    <property type="match status" value="1"/>
</dbReference>
<dbReference type="Pfam" id="PF08241">
    <property type="entry name" value="Methyltransf_11"/>
    <property type="match status" value="1"/>
</dbReference>
<dbReference type="GO" id="GO:0005759">
    <property type="term" value="C:mitochondrial matrix"/>
    <property type="evidence" value="ECO:0007669"/>
    <property type="project" value="UniProtKB-SubCell"/>
</dbReference>
<comment type="similarity">
    <text evidence="3">Belongs to the V-ATPase V0D/AC39 subunit family.</text>
</comment>
<keyword evidence="7" id="KW-0547">Nucleotide-binding</keyword>
<dbReference type="InterPro" id="IPR014729">
    <property type="entry name" value="Rossmann-like_a/b/a_fold"/>
</dbReference>
<dbReference type="Gene3D" id="1.10.132.50">
    <property type="entry name" value="ATP synthase (C/AC39) subunit, domain 3"/>
    <property type="match status" value="1"/>
</dbReference>
<evidence type="ECO:0000256" key="4">
    <source>
        <dbReference type="ARBA" id="ARBA00013164"/>
    </source>
</evidence>
<keyword evidence="8" id="KW-0067">ATP-binding</keyword>
<evidence type="ECO:0000256" key="12">
    <source>
        <dbReference type="ARBA" id="ARBA00030520"/>
    </source>
</evidence>
<comment type="subcellular location">
    <subcellularLocation>
        <location evidence="1">Mitochondrion matrix</location>
    </subcellularLocation>
</comment>
<accession>A0AAV2YI39</accession>
<dbReference type="CDD" id="cd00812">
    <property type="entry name" value="LeuRS_core"/>
    <property type="match status" value="1"/>
</dbReference>
<dbReference type="Gene3D" id="3.40.50.150">
    <property type="entry name" value="Vaccinia Virus protein VP39"/>
    <property type="match status" value="1"/>
</dbReference>
<dbReference type="InterPro" id="IPR015413">
    <property type="entry name" value="Methionyl/Leucyl_tRNA_Synth"/>
</dbReference>
<evidence type="ECO:0000259" key="18">
    <source>
        <dbReference type="Pfam" id="PF09334"/>
    </source>
</evidence>
<dbReference type="NCBIfam" id="TIGR00396">
    <property type="entry name" value="leuS_bact"/>
    <property type="match status" value="1"/>
</dbReference>
<comment type="catalytic activity">
    <reaction evidence="13">
        <text>tRNA(Leu) + L-leucine + ATP = L-leucyl-tRNA(Leu) + AMP + diphosphate</text>
        <dbReference type="Rhea" id="RHEA:11688"/>
        <dbReference type="Rhea" id="RHEA-COMP:9613"/>
        <dbReference type="Rhea" id="RHEA-COMP:9622"/>
        <dbReference type="ChEBI" id="CHEBI:30616"/>
        <dbReference type="ChEBI" id="CHEBI:33019"/>
        <dbReference type="ChEBI" id="CHEBI:57427"/>
        <dbReference type="ChEBI" id="CHEBI:78442"/>
        <dbReference type="ChEBI" id="CHEBI:78494"/>
        <dbReference type="ChEBI" id="CHEBI:456215"/>
        <dbReference type="EC" id="6.1.1.4"/>
    </reaction>
</comment>
<dbReference type="InterPro" id="IPR029063">
    <property type="entry name" value="SAM-dependent_MTases_sf"/>
</dbReference>
<dbReference type="Pfam" id="PF00133">
    <property type="entry name" value="tRNA-synt_1"/>
    <property type="match status" value="1"/>
</dbReference>
<evidence type="ECO:0000256" key="2">
    <source>
        <dbReference type="ARBA" id="ARBA00005594"/>
    </source>
</evidence>
<evidence type="ECO:0000259" key="15">
    <source>
        <dbReference type="Pfam" id="PF00133"/>
    </source>
</evidence>
<evidence type="ECO:0000256" key="8">
    <source>
        <dbReference type="ARBA" id="ARBA00022840"/>
    </source>
</evidence>
<dbReference type="GO" id="GO:0006429">
    <property type="term" value="P:leucyl-tRNA aminoacylation"/>
    <property type="evidence" value="ECO:0007669"/>
    <property type="project" value="InterPro"/>
</dbReference>
<proteinExistence type="inferred from homology"/>
<feature type="region of interest" description="Disordered" evidence="14">
    <location>
        <begin position="1668"/>
        <end position="1696"/>
    </location>
</feature>
<dbReference type="FunFam" id="3.40.50.620:FF:000003">
    <property type="entry name" value="Leucine--tRNA ligase"/>
    <property type="match status" value="1"/>
</dbReference>
<dbReference type="SUPFAM" id="SSF103486">
    <property type="entry name" value="V-type ATP synthase subunit C"/>
    <property type="match status" value="1"/>
</dbReference>
<dbReference type="InterPro" id="IPR002302">
    <property type="entry name" value="Leu-tRNA-ligase"/>
</dbReference>
<feature type="compositionally biased region" description="Polar residues" evidence="14">
    <location>
        <begin position="1687"/>
        <end position="1696"/>
    </location>
</feature>
<dbReference type="GO" id="GO:0004823">
    <property type="term" value="F:leucine-tRNA ligase activity"/>
    <property type="evidence" value="ECO:0007669"/>
    <property type="project" value="UniProtKB-EC"/>
</dbReference>
<dbReference type="InterPro" id="IPR025709">
    <property type="entry name" value="Leu_tRNA-synth_edit"/>
</dbReference>
<evidence type="ECO:0000256" key="3">
    <source>
        <dbReference type="ARBA" id="ARBA00006709"/>
    </source>
</evidence>
<dbReference type="CDD" id="cd07958">
    <property type="entry name" value="Anticodon_Ia_Leu_BEm"/>
    <property type="match status" value="1"/>
</dbReference>
<dbReference type="Gene3D" id="1.20.1690.10">
    <property type="entry name" value="V-type ATP synthase subunit C domain"/>
    <property type="match status" value="2"/>
</dbReference>
<dbReference type="InterPro" id="IPR036079">
    <property type="entry name" value="ATPase_csu/dsu_sf"/>
</dbReference>
<dbReference type="InterPro" id="IPR009080">
    <property type="entry name" value="tRNAsynth_Ia_anticodon-bd"/>
</dbReference>
<name>A0AAV2YI39_9STRA</name>
<feature type="domain" description="Leucyl-tRNA synthetase editing" evidence="19">
    <location>
        <begin position="287"/>
        <end position="471"/>
    </location>
</feature>
<keyword evidence="5" id="KW-0813">Transport</keyword>
<evidence type="ECO:0000256" key="6">
    <source>
        <dbReference type="ARBA" id="ARBA00022598"/>
    </source>
</evidence>
<feature type="compositionally biased region" description="Basic residues" evidence="14">
    <location>
        <begin position="969"/>
        <end position="979"/>
    </location>
</feature>
<gene>
    <name evidence="20" type="ORF">N0F65_006282</name>
</gene>
<reference evidence="20" key="2">
    <citation type="journal article" date="2023" name="Microbiol Resour">
        <title>Decontamination and Annotation of the Draft Genome Sequence of the Oomycete Lagenidium giganteum ARSEF 373.</title>
        <authorList>
            <person name="Morgan W.R."/>
            <person name="Tartar A."/>
        </authorList>
    </citation>
    <scope>NUCLEOTIDE SEQUENCE</scope>
    <source>
        <strain evidence="20">ARSEF 373</strain>
    </source>
</reference>
<feature type="domain" description="Methyltransferase type 11" evidence="16">
    <location>
        <begin position="1436"/>
        <end position="1537"/>
    </location>
</feature>
<evidence type="ECO:0000259" key="16">
    <source>
        <dbReference type="Pfam" id="PF08241"/>
    </source>
</evidence>
<dbReference type="InterPro" id="IPR001412">
    <property type="entry name" value="aa-tRNA-synth_I_CS"/>
</dbReference>
<dbReference type="Gene3D" id="1.10.730.10">
    <property type="entry name" value="Isoleucyl-tRNA Synthetase, Domain 1"/>
    <property type="match status" value="1"/>
</dbReference>
<dbReference type="Pfam" id="PF08264">
    <property type="entry name" value="Anticodon_1"/>
    <property type="match status" value="1"/>
</dbReference>
<dbReference type="EMBL" id="DAKRPA010000361">
    <property type="protein sequence ID" value="DAZ92963.1"/>
    <property type="molecule type" value="Genomic_DNA"/>
</dbReference>
<keyword evidence="11" id="KW-0030">Aminoacyl-tRNA synthetase</keyword>
<evidence type="ECO:0000256" key="5">
    <source>
        <dbReference type="ARBA" id="ARBA00022448"/>
    </source>
</evidence>
<dbReference type="InterPro" id="IPR013155">
    <property type="entry name" value="M/V/L/I-tRNA-synth_anticd-bd"/>
</dbReference>
<comment type="caution">
    <text evidence="20">The sequence shown here is derived from an EMBL/GenBank/DDBJ whole genome shotgun (WGS) entry which is preliminary data.</text>
</comment>
<dbReference type="GO" id="GO:0032543">
    <property type="term" value="P:mitochondrial translation"/>
    <property type="evidence" value="ECO:0007669"/>
    <property type="project" value="TreeGrafter"/>
</dbReference>
<dbReference type="FunFam" id="1.10.730.10:FF:000002">
    <property type="entry name" value="Leucine--tRNA ligase"/>
    <property type="match status" value="1"/>
</dbReference>
<dbReference type="GO" id="GO:0002161">
    <property type="term" value="F:aminoacyl-tRNA deacylase activity"/>
    <property type="evidence" value="ECO:0007669"/>
    <property type="project" value="InterPro"/>
</dbReference>
<dbReference type="Pfam" id="PF13603">
    <property type="entry name" value="tRNA-synt_1_2"/>
    <property type="match status" value="1"/>
</dbReference>
<comment type="similarity">
    <text evidence="2">Belongs to the class-I aminoacyl-tRNA synthetase family.</text>
</comment>
<keyword evidence="6" id="KW-0436">Ligase</keyword>
<dbReference type="HAMAP" id="MF_00049_B">
    <property type="entry name" value="Leu_tRNA_synth_B"/>
    <property type="match status" value="1"/>
</dbReference>
<dbReference type="Proteomes" id="UP001146120">
    <property type="component" value="Unassembled WGS sequence"/>
</dbReference>
<dbReference type="InterPro" id="IPR009008">
    <property type="entry name" value="Val/Leu/Ile-tRNA-synth_edit"/>
</dbReference>
<feature type="domain" description="Methionyl/Leucyl tRNA synthetase" evidence="18">
    <location>
        <begin position="104"/>
        <end position="237"/>
    </location>
</feature>